<dbReference type="Proteomes" id="UP000193642">
    <property type="component" value="Unassembled WGS sequence"/>
</dbReference>
<name>A0A1Y2CBC7_9FUNG</name>
<feature type="transmembrane region" description="Helical" evidence="2">
    <location>
        <begin position="157"/>
        <end position="182"/>
    </location>
</feature>
<feature type="transmembrane region" description="Helical" evidence="2">
    <location>
        <begin position="120"/>
        <end position="145"/>
    </location>
</feature>
<sequence length="337" mass="38023">MDSSTISYISFALMISTFCGTIWFIVISILHSQQAKKQQTFKSIATSYNLQLLLIGISTTGMYLVNVCCTCVPENPWIIQILEDMFVAIFESCYLMLSWGRGSSVIKFKSPKIAFVIEQAMQVFPFLCFLPVIASILGLVARLHFEEIEGSFITVEIIFSIIAGTIAVLMDAVYLIFFILFLQSLRFDSHRNHIDIDFVTITRYGICVHIAILLAFLFMALIYANPNSNVELLKLFRQTFASLVFFILFALKIALRNNAIAKEKEAELQMNEAKEALRTQNESKVVNVETAPSAKTTFTLTTKSKSPSAASIPNCKRWRSSNIDIFSDDLDQMRSNL</sequence>
<keyword evidence="2" id="KW-0472">Membrane</keyword>
<keyword evidence="2" id="KW-0812">Transmembrane</keyword>
<evidence type="ECO:0008006" key="5">
    <source>
        <dbReference type="Google" id="ProtNLM"/>
    </source>
</evidence>
<evidence type="ECO:0000256" key="1">
    <source>
        <dbReference type="SAM" id="Coils"/>
    </source>
</evidence>
<comment type="caution">
    <text evidence="3">The sequence shown here is derived from an EMBL/GenBank/DDBJ whole genome shotgun (WGS) entry which is preliminary data.</text>
</comment>
<feature type="transmembrane region" description="Helical" evidence="2">
    <location>
        <begin position="235"/>
        <end position="255"/>
    </location>
</feature>
<feature type="transmembrane region" description="Helical" evidence="2">
    <location>
        <begin position="203"/>
        <end position="223"/>
    </location>
</feature>
<feature type="transmembrane region" description="Helical" evidence="2">
    <location>
        <begin position="48"/>
        <end position="65"/>
    </location>
</feature>
<reference evidence="3 4" key="1">
    <citation type="submission" date="2016-07" db="EMBL/GenBank/DDBJ databases">
        <title>Pervasive Adenine N6-methylation of Active Genes in Fungi.</title>
        <authorList>
            <consortium name="DOE Joint Genome Institute"/>
            <person name="Mondo S.J."/>
            <person name="Dannebaum R.O."/>
            <person name="Kuo R.C."/>
            <person name="Labutti K."/>
            <person name="Haridas S."/>
            <person name="Kuo A."/>
            <person name="Salamov A."/>
            <person name="Ahrendt S.R."/>
            <person name="Lipzen A."/>
            <person name="Sullivan W."/>
            <person name="Andreopoulos W.B."/>
            <person name="Clum A."/>
            <person name="Lindquist E."/>
            <person name="Daum C."/>
            <person name="Ramamoorthy G.K."/>
            <person name="Gryganskyi A."/>
            <person name="Culley D."/>
            <person name="Magnuson J.K."/>
            <person name="James T.Y."/>
            <person name="O'Malley M.A."/>
            <person name="Stajich J.E."/>
            <person name="Spatafora J.W."/>
            <person name="Visel A."/>
            <person name="Grigoriev I.V."/>
        </authorList>
    </citation>
    <scope>NUCLEOTIDE SEQUENCE [LARGE SCALE GENOMIC DNA]</scope>
    <source>
        <strain evidence="3 4">JEL800</strain>
    </source>
</reference>
<protein>
    <recommendedName>
        <fullName evidence="5">G-protein coupled receptors family 3 profile domain-containing protein</fullName>
    </recommendedName>
</protein>
<organism evidence="3 4">
    <name type="scientific">Rhizoclosmatium globosum</name>
    <dbReference type="NCBI Taxonomy" id="329046"/>
    <lineage>
        <taxon>Eukaryota</taxon>
        <taxon>Fungi</taxon>
        <taxon>Fungi incertae sedis</taxon>
        <taxon>Chytridiomycota</taxon>
        <taxon>Chytridiomycota incertae sedis</taxon>
        <taxon>Chytridiomycetes</taxon>
        <taxon>Chytridiales</taxon>
        <taxon>Chytriomycetaceae</taxon>
        <taxon>Rhizoclosmatium</taxon>
    </lineage>
</organism>
<keyword evidence="1" id="KW-0175">Coiled coil</keyword>
<feature type="transmembrane region" description="Helical" evidence="2">
    <location>
        <begin position="77"/>
        <end position="99"/>
    </location>
</feature>
<evidence type="ECO:0000256" key="2">
    <source>
        <dbReference type="SAM" id="Phobius"/>
    </source>
</evidence>
<dbReference type="AlphaFoldDB" id="A0A1Y2CBC7"/>
<evidence type="ECO:0000313" key="3">
    <source>
        <dbReference type="EMBL" id="ORY44197.1"/>
    </source>
</evidence>
<feature type="coiled-coil region" evidence="1">
    <location>
        <begin position="256"/>
        <end position="283"/>
    </location>
</feature>
<keyword evidence="2" id="KW-1133">Transmembrane helix</keyword>
<feature type="transmembrane region" description="Helical" evidence="2">
    <location>
        <begin position="6"/>
        <end position="27"/>
    </location>
</feature>
<dbReference type="EMBL" id="MCGO01000023">
    <property type="protein sequence ID" value="ORY44197.1"/>
    <property type="molecule type" value="Genomic_DNA"/>
</dbReference>
<evidence type="ECO:0000313" key="4">
    <source>
        <dbReference type="Proteomes" id="UP000193642"/>
    </source>
</evidence>
<accession>A0A1Y2CBC7</accession>
<keyword evidence="4" id="KW-1185">Reference proteome</keyword>
<proteinExistence type="predicted"/>
<gene>
    <name evidence="3" type="ORF">BCR33DRAFT_766307</name>
</gene>